<dbReference type="Pfam" id="PF08448">
    <property type="entry name" value="PAS_4"/>
    <property type="match status" value="1"/>
</dbReference>
<evidence type="ECO:0000256" key="14">
    <source>
        <dbReference type="PROSITE-ProRule" id="PRU00169"/>
    </source>
</evidence>
<evidence type="ECO:0000256" key="7">
    <source>
        <dbReference type="ARBA" id="ARBA00022692"/>
    </source>
</evidence>
<reference evidence="20" key="1">
    <citation type="submission" date="2021-02" db="EMBL/GenBank/DDBJ databases">
        <title>The CRISPR/cas machinery reduction and long-range gene transfer in the hot spring cyanobacterium Synechococcus.</title>
        <authorList>
            <person name="Dvorak P."/>
            <person name="Jahodarova E."/>
            <person name="Hasler P."/>
            <person name="Poulickova A."/>
        </authorList>
    </citation>
    <scope>NUCLEOTIDE SEQUENCE</scope>
    <source>
        <strain evidence="20">Rupite</strain>
    </source>
</reference>
<gene>
    <name evidence="20" type="ORF">JX360_16615</name>
</gene>
<dbReference type="PANTHER" id="PTHR43047:SF72">
    <property type="entry name" value="OSMOSENSING HISTIDINE PROTEIN KINASE SLN1"/>
    <property type="match status" value="1"/>
</dbReference>
<dbReference type="EMBL" id="JAFIRA010000072">
    <property type="protein sequence ID" value="MCJ2544508.1"/>
    <property type="molecule type" value="Genomic_DNA"/>
</dbReference>
<dbReference type="PROSITE" id="PS50113">
    <property type="entry name" value="PAC"/>
    <property type="match status" value="2"/>
</dbReference>
<dbReference type="PROSITE" id="PS50109">
    <property type="entry name" value="HIS_KIN"/>
    <property type="match status" value="1"/>
</dbReference>
<dbReference type="CDD" id="cd16922">
    <property type="entry name" value="HATPase_EvgS-ArcB-TorS-like"/>
    <property type="match status" value="1"/>
</dbReference>
<feature type="modified residue" description="4-aspartylphosphate" evidence="14">
    <location>
        <position position="1001"/>
    </location>
</feature>
<evidence type="ECO:0000256" key="13">
    <source>
        <dbReference type="ARBA" id="ARBA00023136"/>
    </source>
</evidence>
<evidence type="ECO:0000256" key="2">
    <source>
        <dbReference type="ARBA" id="ARBA00004651"/>
    </source>
</evidence>
<dbReference type="CDD" id="cd06225">
    <property type="entry name" value="HAMP"/>
    <property type="match status" value="1"/>
</dbReference>
<dbReference type="CDD" id="cd12913">
    <property type="entry name" value="PDC1_MCP_like"/>
    <property type="match status" value="1"/>
</dbReference>
<keyword evidence="21" id="KW-1185">Reference proteome</keyword>
<dbReference type="PROSITE" id="PS50110">
    <property type="entry name" value="RESPONSE_REGULATORY"/>
    <property type="match status" value="1"/>
</dbReference>
<keyword evidence="11" id="KW-1133">Transmembrane helix</keyword>
<evidence type="ECO:0000256" key="10">
    <source>
        <dbReference type="ARBA" id="ARBA00022840"/>
    </source>
</evidence>
<dbReference type="InterPro" id="IPR013656">
    <property type="entry name" value="PAS_4"/>
</dbReference>
<feature type="domain" description="Response regulatory" evidence="16">
    <location>
        <begin position="952"/>
        <end position="1068"/>
    </location>
</feature>
<dbReference type="InterPro" id="IPR036890">
    <property type="entry name" value="HATPase_C_sf"/>
</dbReference>
<proteinExistence type="predicted"/>
<keyword evidence="6" id="KW-0808">Transferase</keyword>
<dbReference type="Gene3D" id="1.10.8.500">
    <property type="entry name" value="HAMP domain in histidine kinase"/>
    <property type="match status" value="1"/>
</dbReference>
<dbReference type="Pfam" id="PF08447">
    <property type="entry name" value="PAS_3"/>
    <property type="match status" value="1"/>
</dbReference>
<dbReference type="SMART" id="SM00304">
    <property type="entry name" value="HAMP"/>
    <property type="match status" value="1"/>
</dbReference>
<dbReference type="Pfam" id="PF00072">
    <property type="entry name" value="Response_reg"/>
    <property type="match status" value="1"/>
</dbReference>
<dbReference type="SUPFAM" id="SSF103190">
    <property type="entry name" value="Sensory domain-like"/>
    <property type="match status" value="1"/>
</dbReference>
<protein>
    <recommendedName>
        <fullName evidence="3">histidine kinase</fullName>
        <ecNumber evidence="3">2.7.13.3</ecNumber>
    </recommendedName>
</protein>
<dbReference type="EC" id="2.7.13.3" evidence="3"/>
<dbReference type="Pfam" id="PF00512">
    <property type="entry name" value="HisKA"/>
    <property type="match status" value="1"/>
</dbReference>
<dbReference type="NCBIfam" id="TIGR00229">
    <property type="entry name" value="sensory_box"/>
    <property type="match status" value="2"/>
</dbReference>
<evidence type="ECO:0000256" key="4">
    <source>
        <dbReference type="ARBA" id="ARBA00022475"/>
    </source>
</evidence>
<dbReference type="InterPro" id="IPR001610">
    <property type="entry name" value="PAC"/>
</dbReference>
<dbReference type="CDD" id="cd00082">
    <property type="entry name" value="HisKA"/>
    <property type="match status" value="1"/>
</dbReference>
<dbReference type="InterPro" id="IPR005467">
    <property type="entry name" value="His_kinase_dom"/>
</dbReference>
<feature type="domain" description="HAMP" evidence="19">
    <location>
        <begin position="364"/>
        <end position="416"/>
    </location>
</feature>
<dbReference type="InterPro" id="IPR004358">
    <property type="entry name" value="Sig_transdc_His_kin-like_C"/>
</dbReference>
<dbReference type="SUPFAM" id="SSF52172">
    <property type="entry name" value="CheY-like"/>
    <property type="match status" value="1"/>
</dbReference>
<dbReference type="InterPro" id="IPR011006">
    <property type="entry name" value="CheY-like_superfamily"/>
</dbReference>
<keyword evidence="8" id="KW-0547">Nucleotide-binding</keyword>
<feature type="domain" description="Histidine kinase" evidence="15">
    <location>
        <begin position="704"/>
        <end position="926"/>
    </location>
</feature>
<dbReference type="SMART" id="SM00091">
    <property type="entry name" value="PAS"/>
    <property type="match status" value="2"/>
</dbReference>
<evidence type="ECO:0000256" key="9">
    <source>
        <dbReference type="ARBA" id="ARBA00022777"/>
    </source>
</evidence>
<dbReference type="SMART" id="SM00448">
    <property type="entry name" value="REC"/>
    <property type="match status" value="1"/>
</dbReference>
<dbReference type="Pfam" id="PF02743">
    <property type="entry name" value="dCache_1"/>
    <property type="match status" value="1"/>
</dbReference>
<dbReference type="SUPFAM" id="SSF55874">
    <property type="entry name" value="ATPase domain of HSP90 chaperone/DNA topoisomerase II/histidine kinase"/>
    <property type="match status" value="1"/>
</dbReference>
<dbReference type="PANTHER" id="PTHR43047">
    <property type="entry name" value="TWO-COMPONENT HISTIDINE PROTEIN KINASE"/>
    <property type="match status" value="1"/>
</dbReference>
<feature type="domain" description="PAC" evidence="18">
    <location>
        <begin position="514"/>
        <end position="566"/>
    </location>
</feature>
<dbReference type="InterPro" id="IPR003594">
    <property type="entry name" value="HATPase_dom"/>
</dbReference>
<dbReference type="InterPro" id="IPR035965">
    <property type="entry name" value="PAS-like_dom_sf"/>
</dbReference>
<keyword evidence="9" id="KW-0418">Kinase</keyword>
<dbReference type="PROSITE" id="PS50112">
    <property type="entry name" value="PAS"/>
    <property type="match status" value="1"/>
</dbReference>
<dbReference type="InterPro" id="IPR003661">
    <property type="entry name" value="HisK_dim/P_dom"/>
</dbReference>
<dbReference type="Pfam" id="PF00672">
    <property type="entry name" value="HAMP"/>
    <property type="match status" value="1"/>
</dbReference>
<name>A0ABT0CFE8_THEVL</name>
<dbReference type="InterPro" id="IPR000700">
    <property type="entry name" value="PAS-assoc_C"/>
</dbReference>
<dbReference type="InterPro" id="IPR033479">
    <property type="entry name" value="dCache_1"/>
</dbReference>
<evidence type="ECO:0000259" key="17">
    <source>
        <dbReference type="PROSITE" id="PS50112"/>
    </source>
</evidence>
<dbReference type="Gene3D" id="3.30.565.10">
    <property type="entry name" value="Histidine kinase-like ATPase, C-terminal domain"/>
    <property type="match status" value="1"/>
</dbReference>
<keyword evidence="7" id="KW-0812">Transmembrane</keyword>
<dbReference type="InterPro" id="IPR029151">
    <property type="entry name" value="Sensor-like_sf"/>
</dbReference>
<dbReference type="RefSeq" id="WP_244353153.1">
    <property type="nucleotide sequence ID" value="NZ_JAFIRA010000072.1"/>
</dbReference>
<dbReference type="SMART" id="SM00086">
    <property type="entry name" value="PAC"/>
    <property type="match status" value="1"/>
</dbReference>
<keyword evidence="4" id="KW-1003">Cell membrane</keyword>
<dbReference type="Gene3D" id="1.10.287.130">
    <property type="match status" value="1"/>
</dbReference>
<dbReference type="CDD" id="cd00130">
    <property type="entry name" value="PAS"/>
    <property type="match status" value="1"/>
</dbReference>
<dbReference type="SMART" id="SM00387">
    <property type="entry name" value="HATPase_c"/>
    <property type="match status" value="1"/>
</dbReference>
<organism evidence="20 21">
    <name type="scientific">Thermostichus vulcanus str. 'Rupite'</name>
    <dbReference type="NCBI Taxonomy" id="2813851"/>
    <lineage>
        <taxon>Bacteria</taxon>
        <taxon>Bacillati</taxon>
        <taxon>Cyanobacteriota</taxon>
        <taxon>Cyanophyceae</taxon>
        <taxon>Thermostichales</taxon>
        <taxon>Thermostichaceae</taxon>
        <taxon>Thermostichus</taxon>
    </lineage>
</organism>
<dbReference type="Gene3D" id="3.30.450.20">
    <property type="entry name" value="PAS domain"/>
    <property type="match status" value="4"/>
</dbReference>
<evidence type="ECO:0000259" key="15">
    <source>
        <dbReference type="PROSITE" id="PS50109"/>
    </source>
</evidence>
<evidence type="ECO:0000256" key="6">
    <source>
        <dbReference type="ARBA" id="ARBA00022679"/>
    </source>
</evidence>
<keyword evidence="13" id="KW-0472">Membrane</keyword>
<evidence type="ECO:0000256" key="3">
    <source>
        <dbReference type="ARBA" id="ARBA00012438"/>
    </source>
</evidence>
<evidence type="ECO:0000259" key="18">
    <source>
        <dbReference type="PROSITE" id="PS50113"/>
    </source>
</evidence>
<dbReference type="SUPFAM" id="SSF158472">
    <property type="entry name" value="HAMP domain-like"/>
    <property type="match status" value="1"/>
</dbReference>
<dbReference type="SUPFAM" id="SSF55785">
    <property type="entry name" value="PYP-like sensor domain (PAS domain)"/>
    <property type="match status" value="2"/>
</dbReference>
<evidence type="ECO:0000256" key="8">
    <source>
        <dbReference type="ARBA" id="ARBA00022741"/>
    </source>
</evidence>
<feature type="domain" description="PAS" evidence="17">
    <location>
        <begin position="439"/>
        <end position="494"/>
    </location>
</feature>
<dbReference type="CDD" id="cd17546">
    <property type="entry name" value="REC_hyHK_CKI1_RcsC-like"/>
    <property type="match status" value="1"/>
</dbReference>
<dbReference type="InterPro" id="IPR001789">
    <property type="entry name" value="Sig_transdc_resp-reg_receiver"/>
</dbReference>
<dbReference type="PRINTS" id="PR00344">
    <property type="entry name" value="BCTRLSENSOR"/>
</dbReference>
<dbReference type="InterPro" id="IPR000014">
    <property type="entry name" value="PAS"/>
</dbReference>
<comment type="caution">
    <text evidence="20">The sequence shown here is derived from an EMBL/GenBank/DDBJ whole genome shotgun (WGS) entry which is preliminary data.</text>
</comment>
<comment type="subcellular location">
    <subcellularLocation>
        <location evidence="2">Cell membrane</location>
        <topology evidence="2">Multi-pass membrane protein</topology>
    </subcellularLocation>
</comment>
<keyword evidence="12" id="KW-0902">Two-component regulatory system</keyword>
<evidence type="ECO:0000259" key="19">
    <source>
        <dbReference type="PROSITE" id="PS50885"/>
    </source>
</evidence>
<evidence type="ECO:0000256" key="12">
    <source>
        <dbReference type="ARBA" id="ARBA00023012"/>
    </source>
</evidence>
<sequence>MSKAATPKRRLRLIWVLMVPFTALTAVTTATVGYLAFRSGQEAAENLADSLLEKTISDIEENVKNYLGIPHRVNQMVAAGAYEGWIRPEDEATERYLFRILEEYPTLSWAYYGRVEDGAFVGARRLPNRSIQFMISEASTQFNRAYYAADQRGQRLGSLQPTTDAYDARLRPWFQKALASGTAVWTEVYPSASTGELLITASYPVYGPDGLMGVVGSDLSLTDITAYLKALKIGESGGAFIFDLNENLVASSEGIISEPVSSNGDSQSKSFAAVGGQILPLLRAQGIQPSEFNQVGRVNLDWNGQRYVLGLSSLRDTRGLDWVTVVMLSEQEIFGPIWAGQRQTLGLSLLLTALMVGVGLWLSHRISRPIQHLSQASEAVAQGQLKLVQERSNIAEIEMLTQAFNRMSGQLQRSFAALRKLNVELEQRVQERTRELAASEGIFRAIFENAPLGIVLEDMEGQPIKASPSLSAILGYTQEELLTSVTYRDYTHPDYLPLDDLEWMELISGKKNSYVLEKQCIRKDGELIWVQAFVTLIRDEAGIPKLGLALLEDVTQTKESEQRTRLQAEFLNQLVDTLPELIVVRDHQHRTQLINRAYGHFYYGSVDRESLLGANESLRFSDFWEQIVAENNQVLESGEELLIPPAIQVNERGEERWVQFVKRALLLPNGDIGVLLVGTDITELKQAQEKAESANQAKSTFLANMSHELRTPLNAIIGFSQLLARDPKLTDKQRETLSTINRSGEHLLGLINDVLDMAKIEAGKLVLQEDPFDLHETLKVLREMLDIRARGKGIQLMFEQDAQLPRVIIADEKKLRQVLINLVGNAIKFTSEGSVAVQVQRTSEAGVDPVQLEFAVSDTGLGMTPEELGMLFQAFVQTDTSKKVSEGTGLGLTISRQFVQLMGGDITVTSQKGVGSTFRFSISVKVADEPSFAVAAAQQKVIGLAPGQPSYRLLVVDDHPDNRLVLRQLLEGIGFSIREASNGQEAIDVWQEWDPHLIWMDIRMPVMDGFVATEQIKAHLNGCQTKIVALSASGFEHDRQKAETLGFDQFVLKPFRESTIFETLQQQLGVQFLYQSAADAATAPATPEPDPLSRETLQVMSPDWITQFHKAALSLSNRRMNQLIAQIPPEHQSLAETLNRMVRKVQIDAILEITSAWVKR</sequence>
<dbReference type="PROSITE" id="PS50885">
    <property type="entry name" value="HAMP"/>
    <property type="match status" value="1"/>
</dbReference>
<evidence type="ECO:0000256" key="5">
    <source>
        <dbReference type="ARBA" id="ARBA00022553"/>
    </source>
</evidence>
<keyword evidence="10" id="KW-0067">ATP-binding</keyword>
<dbReference type="Proteomes" id="UP000830835">
    <property type="component" value="Unassembled WGS sequence"/>
</dbReference>
<dbReference type="InterPro" id="IPR036097">
    <property type="entry name" value="HisK_dim/P_sf"/>
</dbReference>
<evidence type="ECO:0000259" key="16">
    <source>
        <dbReference type="PROSITE" id="PS50110"/>
    </source>
</evidence>
<dbReference type="Gene3D" id="3.40.50.2300">
    <property type="match status" value="1"/>
</dbReference>
<comment type="catalytic activity">
    <reaction evidence="1">
        <text>ATP + protein L-histidine = ADP + protein N-phospho-L-histidine.</text>
        <dbReference type="EC" id="2.7.13.3"/>
    </reaction>
</comment>
<accession>A0ABT0CFE8</accession>
<dbReference type="InterPro" id="IPR013655">
    <property type="entry name" value="PAS_fold_3"/>
</dbReference>
<evidence type="ECO:0000256" key="11">
    <source>
        <dbReference type="ARBA" id="ARBA00022989"/>
    </source>
</evidence>
<dbReference type="Pfam" id="PF02518">
    <property type="entry name" value="HATPase_c"/>
    <property type="match status" value="1"/>
</dbReference>
<feature type="domain" description="PAC" evidence="18">
    <location>
        <begin position="636"/>
        <end position="693"/>
    </location>
</feature>
<keyword evidence="5 14" id="KW-0597">Phosphoprotein</keyword>
<dbReference type="InterPro" id="IPR003660">
    <property type="entry name" value="HAMP_dom"/>
</dbReference>
<evidence type="ECO:0000256" key="1">
    <source>
        <dbReference type="ARBA" id="ARBA00000085"/>
    </source>
</evidence>
<dbReference type="SUPFAM" id="SSF47384">
    <property type="entry name" value="Homodimeric domain of signal transducing histidine kinase"/>
    <property type="match status" value="1"/>
</dbReference>
<dbReference type="SMART" id="SM00388">
    <property type="entry name" value="HisKA"/>
    <property type="match status" value="1"/>
</dbReference>
<evidence type="ECO:0000313" key="20">
    <source>
        <dbReference type="EMBL" id="MCJ2544508.1"/>
    </source>
</evidence>
<evidence type="ECO:0000313" key="21">
    <source>
        <dbReference type="Proteomes" id="UP000830835"/>
    </source>
</evidence>